<name>A0ACA9KKE8_9GLOM</name>
<proteinExistence type="predicted"/>
<dbReference type="Proteomes" id="UP000789920">
    <property type="component" value="Unassembled WGS sequence"/>
</dbReference>
<feature type="non-terminal residue" evidence="1">
    <location>
        <position position="1"/>
    </location>
</feature>
<keyword evidence="2" id="KW-1185">Reference proteome</keyword>
<protein>
    <submittedName>
        <fullName evidence="1">7631_t:CDS:1</fullName>
    </submittedName>
</protein>
<gene>
    <name evidence="1" type="ORF">RPERSI_LOCUS898</name>
</gene>
<accession>A0ACA9KKE8</accession>
<dbReference type="EMBL" id="CAJVQC010000724">
    <property type="protein sequence ID" value="CAG8478931.1"/>
    <property type="molecule type" value="Genomic_DNA"/>
</dbReference>
<reference evidence="1" key="1">
    <citation type="submission" date="2021-06" db="EMBL/GenBank/DDBJ databases">
        <authorList>
            <person name="Kallberg Y."/>
            <person name="Tangrot J."/>
            <person name="Rosling A."/>
        </authorList>
    </citation>
    <scope>NUCLEOTIDE SEQUENCE</scope>
    <source>
        <strain evidence="1">MA461A</strain>
    </source>
</reference>
<evidence type="ECO:0000313" key="1">
    <source>
        <dbReference type="EMBL" id="CAG8478931.1"/>
    </source>
</evidence>
<sequence>IISPTRPNHHVEVQPNSPNDGKFRGIDELLSQVLRLLKQRHITSSFSGTSRS</sequence>
<organism evidence="1 2">
    <name type="scientific">Racocetra persica</name>
    <dbReference type="NCBI Taxonomy" id="160502"/>
    <lineage>
        <taxon>Eukaryota</taxon>
        <taxon>Fungi</taxon>
        <taxon>Fungi incertae sedis</taxon>
        <taxon>Mucoromycota</taxon>
        <taxon>Glomeromycotina</taxon>
        <taxon>Glomeromycetes</taxon>
        <taxon>Diversisporales</taxon>
        <taxon>Gigasporaceae</taxon>
        <taxon>Racocetra</taxon>
    </lineage>
</organism>
<evidence type="ECO:0000313" key="2">
    <source>
        <dbReference type="Proteomes" id="UP000789920"/>
    </source>
</evidence>
<comment type="caution">
    <text evidence="1">The sequence shown here is derived from an EMBL/GenBank/DDBJ whole genome shotgun (WGS) entry which is preliminary data.</text>
</comment>